<protein>
    <recommendedName>
        <fullName evidence="1">DUF4099 domain-containing protein</fullName>
    </recommendedName>
</protein>
<evidence type="ECO:0000259" key="1">
    <source>
        <dbReference type="Pfam" id="PF13351"/>
    </source>
</evidence>
<reference evidence="2 3" key="1">
    <citation type="submission" date="2015-09" db="EMBL/GenBank/DDBJ databases">
        <authorList>
            <consortium name="Pathogen Informatics"/>
        </authorList>
    </citation>
    <scope>NUCLEOTIDE SEQUENCE [LARGE SCALE GENOMIC DNA]</scope>
    <source>
        <strain evidence="2 3">2789STDY5834898</strain>
    </source>
</reference>
<accession>A0A174S8F3</accession>
<dbReference type="Pfam" id="PF13351">
    <property type="entry name" value="DUF4099"/>
    <property type="match status" value="1"/>
</dbReference>
<dbReference type="AlphaFoldDB" id="A0A174S8F3"/>
<gene>
    <name evidence="2" type="ORF">ERS852510_02651</name>
</gene>
<evidence type="ECO:0000313" key="2">
    <source>
        <dbReference type="EMBL" id="CUP91490.1"/>
    </source>
</evidence>
<name>A0A174S8F3_BACUN</name>
<dbReference type="EMBL" id="CZAO01000012">
    <property type="protein sequence ID" value="CUP91490.1"/>
    <property type="molecule type" value="Genomic_DNA"/>
</dbReference>
<evidence type="ECO:0000313" key="3">
    <source>
        <dbReference type="Proteomes" id="UP000095766"/>
    </source>
</evidence>
<feature type="domain" description="DUF4099" evidence="1">
    <location>
        <begin position="11"/>
        <end position="86"/>
    </location>
</feature>
<dbReference type="Proteomes" id="UP000095766">
    <property type="component" value="Unassembled WGS sequence"/>
</dbReference>
<sequence>MNTNQNNPALYKVEDIDWNALESVGISKEQLEASGSMEPLLQGKESEVMPLKLRTSVIDLNMDATLRLVPDKNGRPVLEINGITPENPQTM</sequence>
<dbReference type="InterPro" id="IPR025343">
    <property type="entry name" value="DUF4099"/>
</dbReference>
<organism evidence="2 3">
    <name type="scientific">Bacteroides uniformis</name>
    <dbReference type="NCBI Taxonomy" id="820"/>
    <lineage>
        <taxon>Bacteria</taxon>
        <taxon>Pseudomonadati</taxon>
        <taxon>Bacteroidota</taxon>
        <taxon>Bacteroidia</taxon>
        <taxon>Bacteroidales</taxon>
        <taxon>Bacteroidaceae</taxon>
        <taxon>Bacteroides</taxon>
    </lineage>
</organism>
<dbReference type="RefSeq" id="WP_057253622.1">
    <property type="nucleotide sequence ID" value="NZ_CZAO01000012.1"/>
</dbReference>
<proteinExistence type="predicted"/>